<comment type="subunit">
    <text evidence="6">Component of the SWR1 chromatin remodeling complex.</text>
</comment>
<dbReference type="Pfam" id="PF00022">
    <property type="entry name" value="Actin"/>
    <property type="match status" value="1"/>
</dbReference>
<keyword evidence="10" id="KW-1185">Reference proteome</keyword>
<gene>
    <name evidence="9" type="ORF">PNOK_0748700</name>
</gene>
<evidence type="ECO:0000256" key="3">
    <source>
        <dbReference type="ARBA" id="ARBA00018633"/>
    </source>
</evidence>
<evidence type="ECO:0000256" key="2">
    <source>
        <dbReference type="ARBA" id="ARBA00005665"/>
    </source>
</evidence>
<evidence type="ECO:0000313" key="10">
    <source>
        <dbReference type="Proteomes" id="UP000217199"/>
    </source>
</evidence>
<dbReference type="Gene3D" id="2.30.36.70">
    <property type="entry name" value="Actin, Chain A, domain 2"/>
    <property type="match status" value="1"/>
</dbReference>
<proteinExistence type="inferred from homology"/>
<feature type="region of interest" description="Disordered" evidence="8">
    <location>
        <begin position="395"/>
        <end position="416"/>
    </location>
</feature>
<dbReference type="GO" id="GO:0005737">
    <property type="term" value="C:cytoplasm"/>
    <property type="evidence" value="ECO:0007669"/>
    <property type="project" value="UniProtKB-SubCell"/>
</dbReference>
<accession>A0A286UCV4</accession>
<comment type="function">
    <text evidence="5">Component of the SWR1 complex which mediates the ATP-dependent exchange of histone H2A for the H2A variant HZT1 leading to transcriptional regulation of selected genes by chromatin remodeling. Involved in chromosome stability.</text>
</comment>
<evidence type="ECO:0000256" key="6">
    <source>
        <dbReference type="ARBA" id="ARBA00063309"/>
    </source>
</evidence>
<dbReference type="InterPro" id="IPR004000">
    <property type="entry name" value="Actin"/>
</dbReference>
<dbReference type="AlphaFoldDB" id="A0A286UCV4"/>
<evidence type="ECO:0000256" key="7">
    <source>
        <dbReference type="ARBA" id="ARBA00073820"/>
    </source>
</evidence>
<organism evidence="9 10">
    <name type="scientific">Pyrrhoderma noxium</name>
    <dbReference type="NCBI Taxonomy" id="2282107"/>
    <lineage>
        <taxon>Eukaryota</taxon>
        <taxon>Fungi</taxon>
        <taxon>Dikarya</taxon>
        <taxon>Basidiomycota</taxon>
        <taxon>Agaricomycotina</taxon>
        <taxon>Agaricomycetes</taxon>
        <taxon>Hymenochaetales</taxon>
        <taxon>Hymenochaetaceae</taxon>
        <taxon>Pyrrhoderma</taxon>
    </lineage>
</organism>
<dbReference type="FunFam" id="3.90.640.10:FF:000014">
    <property type="entry name" value="Putative actin-related protein 6"/>
    <property type="match status" value="1"/>
</dbReference>
<evidence type="ECO:0000256" key="8">
    <source>
        <dbReference type="SAM" id="MobiDB-lite"/>
    </source>
</evidence>
<dbReference type="Gene3D" id="3.90.640.10">
    <property type="entry name" value="Actin, Chain A, domain 4"/>
    <property type="match status" value="1"/>
</dbReference>
<sequence length="416" mass="46663">MQVLVVDNGAWKIKAGVIVSGNGEDVIQKPRMVTNGIVRQTRGEKRMFFGHEFDHCKDHSSLHFRLPFERGLLTDWDAQKAVWDGLFSKSVLNVDTSDSALLITEPYFNLPNIQEQYDQLVFEEYEFKEYYRCTPASLAPFGDLFGESAPECMLIVDTGFSFTHIVPLVSGRILWEAVRRIDVGGKLLTNHLKEMLSYRQLDLMGETYITNEVKERCCYVSLDYSRDMELARSGSSQIVQEYVLPNYSVGEGGRVRTSKESAEGEEDVLRLGSERFAVPEVLFRPSDIGLKQSGLARTIADAIGSVDTSLQGFKERLQAELRTLAPTEFEVRIMESANPICAAYFGGASLARDGGIGKLGITRGEYLESGSNAWRRRNDGGTDNDIDGAVKEVRESHLGHSDDKSDEHRRHSFIVH</sequence>
<evidence type="ECO:0000256" key="4">
    <source>
        <dbReference type="ARBA" id="ARBA00022490"/>
    </source>
</evidence>
<feature type="compositionally biased region" description="Basic and acidic residues" evidence="8">
    <location>
        <begin position="395"/>
        <end position="409"/>
    </location>
</feature>
<dbReference type="GO" id="GO:0005634">
    <property type="term" value="C:nucleus"/>
    <property type="evidence" value="ECO:0007669"/>
    <property type="project" value="UniProtKB-ARBA"/>
</dbReference>
<dbReference type="OrthoDB" id="6220758at2759"/>
<dbReference type="EMBL" id="NBII01000007">
    <property type="protein sequence ID" value="PAV17423.1"/>
    <property type="molecule type" value="Genomic_DNA"/>
</dbReference>
<dbReference type="STRING" id="2282107.A0A286UCV4"/>
<evidence type="ECO:0000256" key="5">
    <source>
        <dbReference type="ARBA" id="ARBA00025222"/>
    </source>
</evidence>
<dbReference type="FunCoup" id="A0A286UCV4">
    <property type="interactions" value="135"/>
</dbReference>
<comment type="subcellular location">
    <subcellularLocation>
        <location evidence="1">Cytoplasm</location>
    </subcellularLocation>
</comment>
<evidence type="ECO:0000313" key="9">
    <source>
        <dbReference type="EMBL" id="PAV17423.1"/>
    </source>
</evidence>
<dbReference type="CDD" id="cd10210">
    <property type="entry name" value="ASKHA_NBD_Arp6"/>
    <property type="match status" value="1"/>
</dbReference>
<dbReference type="SUPFAM" id="SSF53067">
    <property type="entry name" value="Actin-like ATPase domain"/>
    <property type="match status" value="2"/>
</dbReference>
<dbReference type="InParanoid" id="A0A286UCV4"/>
<comment type="similarity">
    <text evidence="2">Belongs to the actin family. ARP6 subfamily.</text>
</comment>
<dbReference type="InterPro" id="IPR043129">
    <property type="entry name" value="ATPase_NBD"/>
</dbReference>
<protein>
    <recommendedName>
        <fullName evidence="3">Actin-like protein ARP6</fullName>
    </recommendedName>
    <alternativeName>
        <fullName evidence="7">Actin-like protein arp6</fullName>
    </alternativeName>
</protein>
<reference evidence="9 10" key="1">
    <citation type="journal article" date="2017" name="Mol. Ecol.">
        <title>Comparative and population genomic landscape of Phellinus noxius: A hypervariable fungus causing root rot in trees.</title>
        <authorList>
            <person name="Chung C.L."/>
            <person name="Lee T.J."/>
            <person name="Akiba M."/>
            <person name="Lee H.H."/>
            <person name="Kuo T.H."/>
            <person name="Liu D."/>
            <person name="Ke H.M."/>
            <person name="Yokoi T."/>
            <person name="Roa M.B."/>
            <person name="Lu M.J."/>
            <person name="Chang Y.Y."/>
            <person name="Ann P.J."/>
            <person name="Tsai J.N."/>
            <person name="Chen C.Y."/>
            <person name="Tzean S.S."/>
            <person name="Ota Y."/>
            <person name="Hattori T."/>
            <person name="Sahashi N."/>
            <person name="Liou R.F."/>
            <person name="Kikuchi T."/>
            <person name="Tsai I.J."/>
        </authorList>
    </citation>
    <scope>NUCLEOTIDE SEQUENCE [LARGE SCALE GENOMIC DNA]</scope>
    <source>
        <strain evidence="9 10">FFPRI411160</strain>
    </source>
</reference>
<evidence type="ECO:0000256" key="1">
    <source>
        <dbReference type="ARBA" id="ARBA00004496"/>
    </source>
</evidence>
<name>A0A286UCV4_9AGAM</name>
<dbReference type="PANTHER" id="PTHR11937">
    <property type="entry name" value="ACTIN"/>
    <property type="match status" value="1"/>
</dbReference>
<dbReference type="Gene3D" id="3.30.420.40">
    <property type="match status" value="2"/>
</dbReference>
<comment type="caution">
    <text evidence="9">The sequence shown here is derived from an EMBL/GenBank/DDBJ whole genome shotgun (WGS) entry which is preliminary data.</text>
</comment>
<dbReference type="Proteomes" id="UP000217199">
    <property type="component" value="Unassembled WGS sequence"/>
</dbReference>
<dbReference type="SMART" id="SM00268">
    <property type="entry name" value="ACTIN"/>
    <property type="match status" value="1"/>
</dbReference>
<keyword evidence="4" id="KW-0963">Cytoplasm</keyword>